<evidence type="ECO:0000256" key="2">
    <source>
        <dbReference type="SAM" id="SignalP"/>
    </source>
</evidence>
<evidence type="ECO:0000313" key="4">
    <source>
        <dbReference type="Proteomes" id="UP000319257"/>
    </source>
</evidence>
<gene>
    <name evidence="3" type="ORF">E0L32_010381</name>
</gene>
<reference evidence="3 4" key="1">
    <citation type="submission" date="2019-06" db="EMBL/GenBank/DDBJ databases">
        <title>Draft genome sequence of the filamentous fungus Phialemoniopsis curvata isolated from diesel fuel.</title>
        <authorList>
            <person name="Varaljay V.A."/>
            <person name="Lyon W.J."/>
            <person name="Crouch A.L."/>
            <person name="Drake C.E."/>
            <person name="Hollomon J.M."/>
            <person name="Nadeau L.J."/>
            <person name="Nunn H.S."/>
            <person name="Stevenson B.S."/>
            <person name="Bojanowski C.L."/>
            <person name="Crookes-Goodson W.J."/>
        </authorList>
    </citation>
    <scope>NUCLEOTIDE SEQUENCE [LARGE SCALE GENOMIC DNA]</scope>
    <source>
        <strain evidence="3 4">D216</strain>
    </source>
</reference>
<evidence type="ECO:0000313" key="3">
    <source>
        <dbReference type="EMBL" id="TPX07926.1"/>
    </source>
</evidence>
<keyword evidence="2" id="KW-0732">Signal</keyword>
<accession>A0A507AMV4</accession>
<protein>
    <submittedName>
        <fullName evidence="3">Uncharacterized protein</fullName>
    </submittedName>
</protein>
<feature type="compositionally biased region" description="Low complexity" evidence="1">
    <location>
        <begin position="428"/>
        <end position="438"/>
    </location>
</feature>
<dbReference type="RefSeq" id="XP_030989637.1">
    <property type="nucleotide sequence ID" value="XM_031132993.1"/>
</dbReference>
<dbReference type="OrthoDB" id="2129641at2759"/>
<comment type="caution">
    <text evidence="3">The sequence shown here is derived from an EMBL/GenBank/DDBJ whole genome shotgun (WGS) entry which is preliminary data.</text>
</comment>
<evidence type="ECO:0000256" key="1">
    <source>
        <dbReference type="SAM" id="MobiDB-lite"/>
    </source>
</evidence>
<organism evidence="3 4">
    <name type="scientific">Thyridium curvatum</name>
    <dbReference type="NCBI Taxonomy" id="1093900"/>
    <lineage>
        <taxon>Eukaryota</taxon>
        <taxon>Fungi</taxon>
        <taxon>Dikarya</taxon>
        <taxon>Ascomycota</taxon>
        <taxon>Pezizomycotina</taxon>
        <taxon>Sordariomycetes</taxon>
        <taxon>Sordariomycetidae</taxon>
        <taxon>Thyridiales</taxon>
        <taxon>Thyridiaceae</taxon>
        <taxon>Thyridium</taxon>
    </lineage>
</organism>
<name>A0A507AMV4_9PEZI</name>
<dbReference type="GeneID" id="41977828"/>
<keyword evidence="4" id="KW-1185">Reference proteome</keyword>
<dbReference type="InParanoid" id="A0A507AMV4"/>
<dbReference type="EMBL" id="SKBQ01000083">
    <property type="protein sequence ID" value="TPX07926.1"/>
    <property type="molecule type" value="Genomic_DNA"/>
</dbReference>
<feature type="signal peptide" evidence="2">
    <location>
        <begin position="1"/>
        <end position="26"/>
    </location>
</feature>
<dbReference type="Proteomes" id="UP000319257">
    <property type="component" value="Unassembled WGS sequence"/>
</dbReference>
<feature type="chain" id="PRO_5021403652" evidence="2">
    <location>
        <begin position="27"/>
        <end position="485"/>
    </location>
</feature>
<dbReference type="AlphaFoldDB" id="A0A507AMV4"/>
<sequence>MTFVRFFKSILTLGLQVALLAPAVLGQDAPLFIQGALEDATVSGDAYNTGGSITVNGFSMNVPENLLVQFPAAWVPWKTFVESKDKFLGFETLAMGNSINGVPRIGQVQIYEFFEGLASGFIESIDHADGSMKIQNGPTLRINDPNGVFSVGYTGSPLMTADDISPSISSFSGFPMCIPRNLTDPLCPMTNRPFQGPGTFTAPDPLVMAPFLPGDFITFSGFRQGNELIAYSIVAQNVMITTLGDIVYVRMELGRLGIDNPSPNAEIAESRFIGFVSNPRATVSLYAVDVDPCTGKTTDRIVASMGLRGGRNPQNKFEYRNDILTGYAREYKAIAEINGVAKTRVTRNGIVAGEYVQPINVWVPGEQDVPGVPPVPLDFSQMAWLTNGVGRDADGNLWGPINPFPQSGVFIDPPVCPNTSATAFQGVTNSSTSSETSSLNKRGSVGRWSSRARLEAKADAENKGTTDPPLMRIAPQPKRVDLSSH</sequence>
<feature type="region of interest" description="Disordered" evidence="1">
    <location>
        <begin position="426"/>
        <end position="485"/>
    </location>
</feature>
<proteinExistence type="predicted"/>
<feature type="compositionally biased region" description="Basic and acidic residues" evidence="1">
    <location>
        <begin position="452"/>
        <end position="464"/>
    </location>
</feature>